<dbReference type="Proteomes" id="UP000184226">
    <property type="component" value="Unassembled WGS sequence"/>
</dbReference>
<organism evidence="4 5">
    <name type="scientific">Pollutimonas bauzanensis</name>
    <dbReference type="NCBI Taxonomy" id="658167"/>
    <lineage>
        <taxon>Bacteria</taxon>
        <taxon>Pseudomonadati</taxon>
        <taxon>Pseudomonadota</taxon>
        <taxon>Betaproteobacteria</taxon>
        <taxon>Burkholderiales</taxon>
        <taxon>Alcaligenaceae</taxon>
        <taxon>Pollutimonas</taxon>
    </lineage>
</organism>
<dbReference type="PANTHER" id="PTHR13847:SF287">
    <property type="entry name" value="FAD-DEPENDENT OXIDOREDUCTASE DOMAIN-CONTAINING PROTEIN 1"/>
    <property type="match status" value="1"/>
</dbReference>
<dbReference type="GO" id="GO:0005737">
    <property type="term" value="C:cytoplasm"/>
    <property type="evidence" value="ECO:0007669"/>
    <property type="project" value="TreeGrafter"/>
</dbReference>
<sequence>MKVHMTKPDYDAIVVGAGMVGAAIAYGLAGRGRKILVLDGADADFRAAKANFGLVWVQGKGYGNPAYQRLSRDAAQLWPAFAAELTEETGICLDYENKGGVNFCLGESELGARALRLSQWRRQLPECAPCAEMLDRVALEKLLPGARLGPDVSGASFSAMDGHVNPLRLLAALHKGLVSRGAALLGNHAVEGIDPLPAGGFSLRAGSRRFDAAQFVIAAGLGSAALGPMVGLDVPLRPQRGQILVTERLAPVLPLPASGIRQTGEGTVMIGVTQEEVGFDCGTTSAAAASMSSRAIRILPDLARARLIRQWACLRIMTPDGCPVYAESAIHPGAWIALCHSGVTLASFHATSLASSLSDSMLHSDLNFFHHGRFHVS</sequence>
<gene>
    <name evidence="4" type="ORF">SAMN04488135_11880</name>
</gene>
<evidence type="ECO:0000313" key="4">
    <source>
        <dbReference type="EMBL" id="SHI27533.1"/>
    </source>
</evidence>
<protein>
    <submittedName>
        <fullName evidence="4">Glycine/D-amino acid oxidase</fullName>
    </submittedName>
</protein>
<evidence type="ECO:0000256" key="1">
    <source>
        <dbReference type="ARBA" id="ARBA00023002"/>
    </source>
</evidence>
<dbReference type="SUPFAM" id="SSF54373">
    <property type="entry name" value="FAD-linked reductases, C-terminal domain"/>
    <property type="match status" value="1"/>
</dbReference>
<evidence type="ECO:0000313" key="5">
    <source>
        <dbReference type="Proteomes" id="UP000184226"/>
    </source>
</evidence>
<feature type="domain" description="FAD dependent oxidoreductase" evidence="3">
    <location>
        <begin position="11"/>
        <end position="350"/>
    </location>
</feature>
<keyword evidence="2" id="KW-0812">Transmembrane</keyword>
<dbReference type="SUPFAM" id="SSF51905">
    <property type="entry name" value="FAD/NAD(P)-binding domain"/>
    <property type="match status" value="1"/>
</dbReference>
<keyword evidence="2" id="KW-0472">Membrane</keyword>
<evidence type="ECO:0000259" key="3">
    <source>
        <dbReference type="Pfam" id="PF01266"/>
    </source>
</evidence>
<dbReference type="Gene3D" id="3.50.50.60">
    <property type="entry name" value="FAD/NAD(P)-binding domain"/>
    <property type="match status" value="1"/>
</dbReference>
<dbReference type="AlphaFoldDB" id="A0A1M5ZUB8"/>
<proteinExistence type="predicted"/>
<dbReference type="STRING" id="658167.SAMN04488135_11880"/>
<dbReference type="EMBL" id="FQXE01000018">
    <property type="protein sequence ID" value="SHI27533.1"/>
    <property type="molecule type" value="Genomic_DNA"/>
</dbReference>
<dbReference type="InterPro" id="IPR006076">
    <property type="entry name" value="FAD-dep_OxRdtase"/>
</dbReference>
<dbReference type="Pfam" id="PF01266">
    <property type="entry name" value="DAO"/>
    <property type="match status" value="1"/>
</dbReference>
<keyword evidence="2" id="KW-1133">Transmembrane helix</keyword>
<dbReference type="Gene3D" id="3.30.9.10">
    <property type="entry name" value="D-Amino Acid Oxidase, subunit A, domain 2"/>
    <property type="match status" value="1"/>
</dbReference>
<keyword evidence="1" id="KW-0560">Oxidoreductase</keyword>
<reference evidence="4 5" key="1">
    <citation type="submission" date="2016-11" db="EMBL/GenBank/DDBJ databases">
        <authorList>
            <person name="Jaros S."/>
            <person name="Januszkiewicz K."/>
            <person name="Wedrychowicz H."/>
        </authorList>
    </citation>
    <scope>NUCLEOTIDE SEQUENCE [LARGE SCALE GENOMIC DNA]</scope>
    <source>
        <strain evidence="4 5">CGMCC 1.10190</strain>
    </source>
</reference>
<keyword evidence="5" id="KW-1185">Reference proteome</keyword>
<feature type="transmembrane region" description="Helical" evidence="2">
    <location>
        <begin position="12"/>
        <end position="29"/>
    </location>
</feature>
<evidence type="ECO:0000256" key="2">
    <source>
        <dbReference type="SAM" id="Phobius"/>
    </source>
</evidence>
<dbReference type="GO" id="GO:0016491">
    <property type="term" value="F:oxidoreductase activity"/>
    <property type="evidence" value="ECO:0007669"/>
    <property type="project" value="UniProtKB-KW"/>
</dbReference>
<dbReference type="InterPro" id="IPR036188">
    <property type="entry name" value="FAD/NAD-bd_sf"/>
</dbReference>
<name>A0A1M5ZUB8_9BURK</name>
<accession>A0A1M5ZUB8</accession>
<dbReference type="PANTHER" id="PTHR13847">
    <property type="entry name" value="SARCOSINE DEHYDROGENASE-RELATED"/>
    <property type="match status" value="1"/>
</dbReference>